<comment type="caution">
    <text evidence="3">The sequence shown here is derived from an EMBL/GenBank/DDBJ whole genome shotgun (WGS) entry which is preliminary data.</text>
</comment>
<dbReference type="PANTHER" id="PTHR34199">
    <property type="entry name" value="NUMOD3 MOTIF FAMILY PROTEIN, EXPRESSED"/>
    <property type="match status" value="1"/>
</dbReference>
<sequence>MGSLILRLSDGCTHSKLFAHLDSVQNDERLCPRRVSFKVERWSSLAISAILARVVPRCHDHKDHLGGGSFVISSDPVMLPVGPDDGERSMRLKIPSARKRRIPWNKGKRHSAATIQKMRKKVPWNKGKRHSAETIEKIRERTSIAMRNRKVMSIRKLVSLSSKKRLVSLLIISLCWSKECFFEWQNLIAEASRKGLFGEKEMNWNTYSILDEQLEKEWLDGIQLRKRPRPKGVKRAPMTLEHRRRITEAIVAKWADPDYRERVFSGMAKYHGTDVQSERKHGRRTSTEMMSDMLSTWKKKTDLAESVFSVGSIKQSTVWISNKSPYYDPLANSKLKMIKKIRSQRKATESEIVKAVEQTSLLIDQAEKAARALKFVAARSTTAHASLLETIKLIAEAVQLIEALEAQDISSRENSTCRLSGRGTGFFSQAVYEKIKCSWEEQSQRSTVNGSQSLVSSDGMDFDLSILTLQNLLNIKNQFTSPGSGGMNMSSSGTRQSSHSDQEKITPRQVRIKKWVRGRYVEVMEETL</sequence>
<evidence type="ECO:0000259" key="2">
    <source>
        <dbReference type="SMART" id="SM00496"/>
    </source>
</evidence>
<dbReference type="EMBL" id="JAXIOK010000001">
    <property type="protein sequence ID" value="KAK4780964.1"/>
    <property type="molecule type" value="Genomic_DNA"/>
</dbReference>
<name>A0AAN7QV11_9MYRT</name>
<dbReference type="InterPro" id="IPR003611">
    <property type="entry name" value="NUMOD3"/>
</dbReference>
<keyword evidence="4" id="KW-1185">Reference proteome</keyword>
<dbReference type="SMART" id="SM00496">
    <property type="entry name" value="IENR2"/>
    <property type="match status" value="2"/>
</dbReference>
<accession>A0AAN7QV11</accession>
<evidence type="ECO:0000256" key="1">
    <source>
        <dbReference type="SAM" id="MobiDB-lite"/>
    </source>
</evidence>
<feature type="domain" description="Nuclease associated modular" evidence="2">
    <location>
        <begin position="106"/>
        <end position="122"/>
    </location>
</feature>
<feature type="domain" description="Nuclease associated modular" evidence="2">
    <location>
        <begin position="126"/>
        <end position="142"/>
    </location>
</feature>
<dbReference type="GO" id="GO:0003677">
    <property type="term" value="F:DNA binding"/>
    <property type="evidence" value="ECO:0007669"/>
    <property type="project" value="InterPro"/>
</dbReference>
<dbReference type="Proteomes" id="UP001345219">
    <property type="component" value="Chromosome 13"/>
</dbReference>
<proteinExistence type="predicted"/>
<dbReference type="Pfam" id="PF07460">
    <property type="entry name" value="NUMOD3"/>
    <property type="match status" value="2"/>
</dbReference>
<protein>
    <recommendedName>
        <fullName evidence="2">Nuclease associated modular domain-containing protein</fullName>
    </recommendedName>
</protein>
<reference evidence="3 4" key="1">
    <citation type="journal article" date="2023" name="Hortic Res">
        <title>Pangenome of water caltrop reveals structural variations and asymmetric subgenome divergence after allopolyploidization.</title>
        <authorList>
            <person name="Zhang X."/>
            <person name="Chen Y."/>
            <person name="Wang L."/>
            <person name="Yuan Y."/>
            <person name="Fang M."/>
            <person name="Shi L."/>
            <person name="Lu R."/>
            <person name="Comes H.P."/>
            <person name="Ma Y."/>
            <person name="Chen Y."/>
            <person name="Huang G."/>
            <person name="Zhou Y."/>
            <person name="Zheng Z."/>
            <person name="Qiu Y."/>
        </authorList>
    </citation>
    <scope>NUCLEOTIDE SEQUENCE [LARGE SCALE GENOMIC DNA]</scope>
    <source>
        <tissue evidence="3">Roots</tissue>
    </source>
</reference>
<gene>
    <name evidence="3" type="ORF">SAY87_017070</name>
</gene>
<organism evidence="3 4">
    <name type="scientific">Trapa incisa</name>
    <dbReference type="NCBI Taxonomy" id="236973"/>
    <lineage>
        <taxon>Eukaryota</taxon>
        <taxon>Viridiplantae</taxon>
        <taxon>Streptophyta</taxon>
        <taxon>Embryophyta</taxon>
        <taxon>Tracheophyta</taxon>
        <taxon>Spermatophyta</taxon>
        <taxon>Magnoliopsida</taxon>
        <taxon>eudicotyledons</taxon>
        <taxon>Gunneridae</taxon>
        <taxon>Pentapetalae</taxon>
        <taxon>rosids</taxon>
        <taxon>malvids</taxon>
        <taxon>Myrtales</taxon>
        <taxon>Lythraceae</taxon>
        <taxon>Trapa</taxon>
    </lineage>
</organism>
<feature type="region of interest" description="Disordered" evidence="1">
    <location>
        <begin position="480"/>
        <end position="507"/>
    </location>
</feature>
<dbReference type="PANTHER" id="PTHR34199:SF2">
    <property type="entry name" value="NUMOD3 MOTIF FAMILY PROTEIN, EXPRESSED"/>
    <property type="match status" value="1"/>
</dbReference>
<evidence type="ECO:0000313" key="4">
    <source>
        <dbReference type="Proteomes" id="UP001345219"/>
    </source>
</evidence>
<dbReference type="AlphaFoldDB" id="A0AAN7QV11"/>
<evidence type="ECO:0000313" key="3">
    <source>
        <dbReference type="EMBL" id="KAK4780964.1"/>
    </source>
</evidence>